<dbReference type="EMBL" id="SSTE01018688">
    <property type="protein sequence ID" value="KAA0038789.1"/>
    <property type="molecule type" value="Genomic_DNA"/>
</dbReference>
<name>A0A5A7TBQ8_CUCMM</name>
<feature type="domain" description="CUE" evidence="1">
    <location>
        <begin position="133"/>
        <end position="176"/>
    </location>
</feature>
<sequence length="226" mass="24748">MFSVDEMLGFDSSDVALEGLDKIEIVSPSGEMKPHGSSLNPFATSYIPLSQRGANRTFIAENTSRENIGANVPGYSEQCLYPPYNNSISPRLNMNHGKKASVAASSAVKNHPFHGSLSQQSSDLSEMEIFDREVNMDLELLQVSFPGLSEQSLTDVYFANKGDLDAAIDMLSQLENKHPHDVEYDSESLPDTLDIGDISESGFVTVDQPSFRMKNVANQASTSSRF</sequence>
<comment type="caution">
    <text evidence="2">The sequence shown here is derived from an EMBL/GenBank/DDBJ whole genome shotgun (WGS) entry which is preliminary data.</text>
</comment>
<dbReference type="PROSITE" id="PS51140">
    <property type="entry name" value="CUE"/>
    <property type="match status" value="1"/>
</dbReference>
<proteinExistence type="predicted"/>
<dbReference type="STRING" id="1194695.A0A5A7TBQ8"/>
<organism evidence="2 4">
    <name type="scientific">Cucumis melo var. makuwa</name>
    <name type="common">Oriental melon</name>
    <dbReference type="NCBI Taxonomy" id="1194695"/>
    <lineage>
        <taxon>Eukaryota</taxon>
        <taxon>Viridiplantae</taxon>
        <taxon>Streptophyta</taxon>
        <taxon>Embryophyta</taxon>
        <taxon>Tracheophyta</taxon>
        <taxon>Spermatophyta</taxon>
        <taxon>Magnoliopsida</taxon>
        <taxon>eudicotyledons</taxon>
        <taxon>Gunneridae</taxon>
        <taxon>Pentapetalae</taxon>
        <taxon>rosids</taxon>
        <taxon>fabids</taxon>
        <taxon>Cucurbitales</taxon>
        <taxon>Cucurbitaceae</taxon>
        <taxon>Benincaseae</taxon>
        <taxon>Cucumis</taxon>
    </lineage>
</organism>
<dbReference type="Gene3D" id="1.10.8.10">
    <property type="entry name" value="DNA helicase RuvA subunit, C-terminal domain"/>
    <property type="match status" value="1"/>
</dbReference>
<dbReference type="PANTHER" id="PTHR37252:SF3">
    <property type="entry name" value="POLYADENYLATE-BINDING PROTEIN-INTERACTING PROTEIN 6"/>
    <property type="match status" value="1"/>
</dbReference>
<gene>
    <name evidence="3" type="ORF">E5676_scaffold455G007180</name>
    <name evidence="2" type="ORF">E6C27_scaffold92G003440</name>
</gene>
<evidence type="ECO:0000313" key="5">
    <source>
        <dbReference type="Proteomes" id="UP000321947"/>
    </source>
</evidence>
<dbReference type="PANTHER" id="PTHR37252">
    <property type="entry name" value="POLYADENYLATE-BINDING PROTEIN-INTERACTING PROTEIN 6"/>
    <property type="match status" value="1"/>
</dbReference>
<dbReference type="EMBL" id="SSTD01000141">
    <property type="protein sequence ID" value="TYK31409.1"/>
    <property type="molecule type" value="Genomic_DNA"/>
</dbReference>
<evidence type="ECO:0000259" key="1">
    <source>
        <dbReference type="PROSITE" id="PS51140"/>
    </source>
</evidence>
<dbReference type="AlphaFoldDB" id="A0A5A7TBQ8"/>
<dbReference type="InterPro" id="IPR038981">
    <property type="entry name" value="CID5/CID6"/>
</dbReference>
<dbReference type="Proteomes" id="UP000321393">
    <property type="component" value="Unassembled WGS sequence"/>
</dbReference>
<reference evidence="4 5" key="1">
    <citation type="submission" date="2019-08" db="EMBL/GenBank/DDBJ databases">
        <title>Draft genome sequences of two oriental melons (Cucumis melo L. var makuwa).</title>
        <authorList>
            <person name="Kwon S.-Y."/>
        </authorList>
    </citation>
    <scope>NUCLEOTIDE SEQUENCE [LARGE SCALE GENOMIC DNA]</scope>
    <source>
        <strain evidence="5">cv. Chang Bougi</strain>
        <strain evidence="4">cv. SW 3</strain>
        <tissue evidence="2">Leaf</tissue>
    </source>
</reference>
<evidence type="ECO:0000313" key="3">
    <source>
        <dbReference type="EMBL" id="TYK31409.1"/>
    </source>
</evidence>
<dbReference type="InterPro" id="IPR003892">
    <property type="entry name" value="CUE"/>
</dbReference>
<dbReference type="GO" id="GO:0043130">
    <property type="term" value="F:ubiquitin binding"/>
    <property type="evidence" value="ECO:0007669"/>
    <property type="project" value="InterPro"/>
</dbReference>
<evidence type="ECO:0000313" key="2">
    <source>
        <dbReference type="EMBL" id="KAA0038789.1"/>
    </source>
</evidence>
<dbReference type="Pfam" id="PF02845">
    <property type="entry name" value="CUE"/>
    <property type="match status" value="1"/>
</dbReference>
<dbReference type="InterPro" id="IPR041806">
    <property type="entry name" value="CID5/6/7_CUE"/>
</dbReference>
<evidence type="ECO:0000313" key="4">
    <source>
        <dbReference type="Proteomes" id="UP000321393"/>
    </source>
</evidence>
<dbReference type="Proteomes" id="UP000321947">
    <property type="component" value="Unassembled WGS sequence"/>
</dbReference>
<dbReference type="SUPFAM" id="SSF46934">
    <property type="entry name" value="UBA-like"/>
    <property type="match status" value="1"/>
</dbReference>
<accession>A0A5A7TBQ8</accession>
<dbReference type="InterPro" id="IPR009060">
    <property type="entry name" value="UBA-like_sf"/>
</dbReference>
<dbReference type="OrthoDB" id="769720at2759"/>
<protein>
    <submittedName>
        <fullName evidence="2">Polyadenylate-binding protein-interacting protein 5</fullName>
    </submittedName>
</protein>
<dbReference type="CDD" id="cd14371">
    <property type="entry name" value="CUE_CID7_like"/>
    <property type="match status" value="1"/>
</dbReference>